<dbReference type="EMBL" id="FNIC01000003">
    <property type="protein sequence ID" value="SDN49603.1"/>
    <property type="molecule type" value="Genomic_DNA"/>
</dbReference>
<dbReference type="RefSeq" id="WP_091024773.1">
    <property type="nucleotide sequence ID" value="NZ_BKAE01000006.1"/>
</dbReference>
<evidence type="ECO:0000313" key="2">
    <source>
        <dbReference type="EMBL" id="SDN49603.1"/>
    </source>
</evidence>
<feature type="region of interest" description="Disordered" evidence="1">
    <location>
        <begin position="1"/>
        <end position="49"/>
    </location>
</feature>
<gene>
    <name evidence="2" type="ORF">SAMN05192576_2244</name>
</gene>
<protein>
    <submittedName>
        <fullName evidence="2">Uncharacterized protein</fullName>
    </submittedName>
</protein>
<reference evidence="2 3" key="1">
    <citation type="submission" date="2016-10" db="EMBL/GenBank/DDBJ databases">
        <authorList>
            <person name="de Groot N.N."/>
        </authorList>
    </citation>
    <scope>NUCLEOTIDE SEQUENCE [LARGE SCALE GENOMIC DNA]</scope>
    <source>
        <strain evidence="2 3">CGMCC 1.11147</strain>
    </source>
</reference>
<accession>A0A1H0BVJ9</accession>
<organism evidence="2 3">
    <name type="scientific">Nocardioides szechwanensis</name>
    <dbReference type="NCBI Taxonomy" id="1005944"/>
    <lineage>
        <taxon>Bacteria</taxon>
        <taxon>Bacillati</taxon>
        <taxon>Actinomycetota</taxon>
        <taxon>Actinomycetes</taxon>
        <taxon>Propionibacteriales</taxon>
        <taxon>Nocardioidaceae</taxon>
        <taxon>Nocardioides</taxon>
    </lineage>
</organism>
<dbReference type="OrthoDB" id="3771067at2"/>
<evidence type="ECO:0000313" key="3">
    <source>
        <dbReference type="Proteomes" id="UP000199004"/>
    </source>
</evidence>
<sequence>MRREVIHAPTGHHPGHPGVVVPARTDPAGVSGPTKPQARGRRWRRSSPGLYVPADVSTELPEQRIVEAAQMIPGYGGVTGWAALCWQGGRWFRGDDLWVEGQRALRDVTVATMIHARSRPGVVFSEERLNRREILMCDGLPLTIAARSVCFEARYAPDLRSAVRVFDMAAYNDIVSLAECAAYLPHLNGWTGVPQCREAFALAEENAWSPREVDMRLAWRPDPGGRLLLCNVPVFDLHGQLIGTPDLLDPVVGIVGEYDGAHHLAGPQRSKDVRREAAFRAVGLEYVTMLAADLADPHHFEWRLRDCYGRAARRTADERRWTLQRPPWWVSTDTVAQRRALTESQRARLLAHRLA</sequence>
<evidence type="ECO:0000256" key="1">
    <source>
        <dbReference type="SAM" id="MobiDB-lite"/>
    </source>
</evidence>
<dbReference type="AlphaFoldDB" id="A0A1H0BVJ9"/>
<dbReference type="Proteomes" id="UP000199004">
    <property type="component" value="Unassembled WGS sequence"/>
</dbReference>
<keyword evidence="3" id="KW-1185">Reference proteome</keyword>
<dbReference type="STRING" id="1005944.SAMN05192576_2244"/>
<name>A0A1H0BVJ9_9ACTN</name>
<proteinExistence type="predicted"/>